<name>M8DA38_9BACL</name>
<comment type="similarity">
    <text evidence="1">Belongs to the 4-hydroxybenzoyl-CoA thioesterase family.</text>
</comment>
<proteinExistence type="inferred from homology"/>
<evidence type="ECO:0000256" key="2">
    <source>
        <dbReference type="ARBA" id="ARBA00022801"/>
    </source>
</evidence>
<dbReference type="PIRSF" id="PIRSF003230">
    <property type="entry name" value="YbgC"/>
    <property type="match status" value="1"/>
</dbReference>
<dbReference type="InterPro" id="IPR008272">
    <property type="entry name" value="HB-CoA_thioesterase_AS"/>
</dbReference>
<organism evidence="3 4">
    <name type="scientific">Brevibacillus borstelensis AK1</name>
    <dbReference type="NCBI Taxonomy" id="1300222"/>
    <lineage>
        <taxon>Bacteria</taxon>
        <taxon>Bacillati</taxon>
        <taxon>Bacillota</taxon>
        <taxon>Bacilli</taxon>
        <taxon>Bacillales</taxon>
        <taxon>Paenibacillaceae</taxon>
        <taxon>Brevibacillus</taxon>
    </lineage>
</organism>
<protein>
    <submittedName>
        <fullName evidence="3">Uncharacterized protein</fullName>
    </submittedName>
</protein>
<gene>
    <name evidence="3" type="ORF">I532_10062</name>
</gene>
<evidence type="ECO:0000313" key="3">
    <source>
        <dbReference type="EMBL" id="EMT53114.1"/>
    </source>
</evidence>
<dbReference type="Proteomes" id="UP000012081">
    <property type="component" value="Unassembled WGS sequence"/>
</dbReference>
<accession>M8DA38</accession>
<dbReference type="RefSeq" id="WP_003387995.1">
    <property type="nucleotide sequence ID" value="NZ_APBN01000003.1"/>
</dbReference>
<dbReference type="CDD" id="cd00586">
    <property type="entry name" value="4HBT"/>
    <property type="match status" value="1"/>
</dbReference>
<keyword evidence="2" id="KW-0378">Hydrolase</keyword>
<dbReference type="SUPFAM" id="SSF54637">
    <property type="entry name" value="Thioesterase/thiol ester dehydrase-isomerase"/>
    <property type="match status" value="1"/>
</dbReference>
<dbReference type="STRING" id="1300222.I532_10062"/>
<keyword evidence="4" id="KW-1185">Reference proteome</keyword>
<dbReference type="PATRIC" id="fig|1300222.3.peg.2078"/>
<dbReference type="Gene3D" id="3.10.129.10">
    <property type="entry name" value="Hotdog Thioesterase"/>
    <property type="match status" value="1"/>
</dbReference>
<evidence type="ECO:0000313" key="4">
    <source>
        <dbReference type="Proteomes" id="UP000012081"/>
    </source>
</evidence>
<dbReference type="Pfam" id="PF13279">
    <property type="entry name" value="4HBT_2"/>
    <property type="match status" value="1"/>
</dbReference>
<evidence type="ECO:0000256" key="1">
    <source>
        <dbReference type="ARBA" id="ARBA00005953"/>
    </source>
</evidence>
<dbReference type="GeneID" id="89501128"/>
<dbReference type="OrthoDB" id="9800856at2"/>
<dbReference type="InterPro" id="IPR029069">
    <property type="entry name" value="HotDog_dom_sf"/>
</dbReference>
<dbReference type="EMBL" id="APBN01000003">
    <property type="protein sequence ID" value="EMT53114.1"/>
    <property type="molecule type" value="Genomic_DNA"/>
</dbReference>
<sequence length="143" mass="16734">MNSTVYTHRIRVRYSETDQMGVVYHANYLNWFEVGRTEFIRETGVTYRSLEEKGILLPVTDVSLSYKQPARYDDWVEIRTQLEELSMVRLTFGYEIYRVADEQLLVAGKTKHAFTTMEMKPIRLARVVPEVYALLEERCAGGK</sequence>
<reference evidence="3 4" key="1">
    <citation type="submission" date="2013-03" db="EMBL/GenBank/DDBJ databases">
        <title>Assembly of a new bacterial strain Brevibacillus borstelensis AK1.</title>
        <authorList>
            <person name="Rajan I."/>
            <person name="PoliReddy D."/>
            <person name="Sugumar T."/>
            <person name="Rathinam K."/>
            <person name="Alqarawi S."/>
            <person name="Khalil A.B."/>
            <person name="Sivakumar N."/>
        </authorList>
    </citation>
    <scope>NUCLEOTIDE SEQUENCE [LARGE SCALE GENOMIC DNA]</scope>
    <source>
        <strain evidence="3 4">AK1</strain>
    </source>
</reference>
<dbReference type="PANTHER" id="PTHR31793:SF27">
    <property type="entry name" value="NOVEL THIOESTERASE SUPERFAMILY DOMAIN AND SAPOSIN A-TYPE DOMAIN CONTAINING PROTEIN (0610012H03RIK)"/>
    <property type="match status" value="1"/>
</dbReference>
<dbReference type="InterPro" id="IPR050563">
    <property type="entry name" value="4-hydroxybenzoyl-CoA_TE"/>
</dbReference>
<dbReference type="PANTHER" id="PTHR31793">
    <property type="entry name" value="4-HYDROXYBENZOYL-COA THIOESTERASE FAMILY MEMBER"/>
    <property type="match status" value="1"/>
</dbReference>
<dbReference type="InterPro" id="IPR006684">
    <property type="entry name" value="YbgC/YbaW"/>
</dbReference>
<dbReference type="AlphaFoldDB" id="M8DA38"/>
<dbReference type="GO" id="GO:0047617">
    <property type="term" value="F:fatty acyl-CoA hydrolase activity"/>
    <property type="evidence" value="ECO:0007669"/>
    <property type="project" value="TreeGrafter"/>
</dbReference>
<dbReference type="NCBIfam" id="TIGR00051">
    <property type="entry name" value="YbgC/FadM family acyl-CoA thioesterase"/>
    <property type="match status" value="1"/>
</dbReference>
<comment type="caution">
    <text evidence="3">The sequence shown here is derived from an EMBL/GenBank/DDBJ whole genome shotgun (WGS) entry which is preliminary data.</text>
</comment>
<dbReference type="PROSITE" id="PS01328">
    <property type="entry name" value="4HBCOA_THIOESTERASE"/>
    <property type="match status" value="1"/>
</dbReference>